<feature type="signal peptide" evidence="1">
    <location>
        <begin position="1"/>
        <end position="22"/>
    </location>
</feature>
<dbReference type="PANTHER" id="PTHR43264:SF1">
    <property type="entry name" value="INOSINE_URIDINE-PREFERRING NUCLEOSIDE HYDROLASE DOMAIN-CONTAINING PROTEIN"/>
    <property type="match status" value="1"/>
</dbReference>
<feature type="chain" id="PRO_5041324678" description="Inosine/uridine-preferring nucleoside hydrolase domain-containing protein" evidence="1">
    <location>
        <begin position="23"/>
        <end position="371"/>
    </location>
</feature>
<comment type="caution">
    <text evidence="2">The sequence shown here is derived from an EMBL/GenBank/DDBJ whole genome shotgun (WGS) entry which is preliminary data.</text>
</comment>
<dbReference type="Proteomes" id="UP001172673">
    <property type="component" value="Unassembled WGS sequence"/>
</dbReference>
<dbReference type="SUPFAM" id="SSF53590">
    <property type="entry name" value="Nucleoside hydrolase"/>
    <property type="match status" value="1"/>
</dbReference>
<reference evidence="2" key="1">
    <citation type="submission" date="2022-10" db="EMBL/GenBank/DDBJ databases">
        <title>Culturing micro-colonial fungi from biological soil crusts in the Mojave desert and describing Neophaeococcomyces mojavensis, and introducing the new genera and species Taxawa tesnikishii.</title>
        <authorList>
            <person name="Kurbessoian T."/>
            <person name="Stajich J.E."/>
        </authorList>
    </citation>
    <scope>NUCLEOTIDE SEQUENCE</scope>
    <source>
        <strain evidence="2">TK_41</strain>
    </source>
</reference>
<dbReference type="InterPro" id="IPR036452">
    <property type="entry name" value="Ribo_hydro-like"/>
</dbReference>
<sequence>MKSPRLAFYVLTSLVFALTSAARNLIIDTDLFSDVDDAGALLLAATTPHTNLLAVAVNYPSSFSALAASAILAHYGHPSTPIGIRRPLTNATFFDNRSYELGEYTSKIAFQFSGGSLPWGHAEEAWDPVTLYRKALAEAEDGSVTIASIGFLDNVSFSPPRATYCPEDSTKATLTQLCALLNSTSDTYSTLNGHDLVSRKVSELVIMGGGYPTGRPSWNFWGSGNVSLAAHVVHTWPGRVVFAGTDVGKHVLTGGPLMMEGPKTDPVRMAYMYYSPFKARPSWDPLVVSYAMDGLRALFTFGNEYGYNQIEPDGSNRWIWDESVKTQFFLRLKVDNATAAAHVDDLFLRGARSTVKRSEGNTQPAAAHVEL</sequence>
<dbReference type="AlphaFoldDB" id="A0AA39CCW3"/>
<evidence type="ECO:0000256" key="1">
    <source>
        <dbReference type="SAM" id="SignalP"/>
    </source>
</evidence>
<accession>A0AA39CCW3</accession>
<dbReference type="Gene3D" id="3.90.245.10">
    <property type="entry name" value="Ribonucleoside hydrolase-like"/>
    <property type="match status" value="2"/>
</dbReference>
<name>A0AA39CCW3_9EURO</name>
<evidence type="ECO:0000313" key="3">
    <source>
        <dbReference type="Proteomes" id="UP001172673"/>
    </source>
</evidence>
<dbReference type="PANTHER" id="PTHR43264">
    <property type="match status" value="1"/>
</dbReference>
<organism evidence="2 3">
    <name type="scientific">Cladophialophora chaetospira</name>
    <dbReference type="NCBI Taxonomy" id="386627"/>
    <lineage>
        <taxon>Eukaryota</taxon>
        <taxon>Fungi</taxon>
        <taxon>Dikarya</taxon>
        <taxon>Ascomycota</taxon>
        <taxon>Pezizomycotina</taxon>
        <taxon>Eurotiomycetes</taxon>
        <taxon>Chaetothyriomycetidae</taxon>
        <taxon>Chaetothyriales</taxon>
        <taxon>Herpotrichiellaceae</taxon>
        <taxon>Cladophialophora</taxon>
    </lineage>
</organism>
<evidence type="ECO:0000313" key="2">
    <source>
        <dbReference type="EMBL" id="KAJ9603649.1"/>
    </source>
</evidence>
<dbReference type="GO" id="GO:0016799">
    <property type="term" value="F:hydrolase activity, hydrolyzing N-glycosyl compounds"/>
    <property type="evidence" value="ECO:0007669"/>
    <property type="project" value="InterPro"/>
</dbReference>
<dbReference type="EMBL" id="JAPDRK010000021">
    <property type="protein sequence ID" value="KAJ9603649.1"/>
    <property type="molecule type" value="Genomic_DNA"/>
</dbReference>
<keyword evidence="3" id="KW-1185">Reference proteome</keyword>
<proteinExistence type="predicted"/>
<protein>
    <recommendedName>
        <fullName evidence="4">Inosine/uridine-preferring nucleoside hydrolase domain-containing protein</fullName>
    </recommendedName>
</protein>
<gene>
    <name evidence="2" type="ORF">H2200_011835</name>
</gene>
<evidence type="ECO:0008006" key="4">
    <source>
        <dbReference type="Google" id="ProtNLM"/>
    </source>
</evidence>
<keyword evidence="1" id="KW-0732">Signal</keyword>